<evidence type="ECO:0000256" key="1">
    <source>
        <dbReference type="SAM" id="MobiDB-lite"/>
    </source>
</evidence>
<proteinExistence type="predicted"/>
<feature type="compositionally biased region" description="Basic and acidic residues" evidence="1">
    <location>
        <begin position="1"/>
        <end position="14"/>
    </location>
</feature>
<keyword evidence="3" id="KW-1185">Reference proteome</keyword>
<evidence type="ECO:0000313" key="3">
    <source>
        <dbReference type="Proteomes" id="UP000789396"/>
    </source>
</evidence>
<dbReference type="AlphaFoldDB" id="A0A9N9ENU5"/>
<feature type="region of interest" description="Disordered" evidence="1">
    <location>
        <begin position="1"/>
        <end position="47"/>
    </location>
</feature>
<protein>
    <submittedName>
        <fullName evidence="2">5681_t:CDS:1</fullName>
    </submittedName>
</protein>
<gene>
    <name evidence="2" type="ORF">RFULGI_LOCUS9839</name>
</gene>
<feature type="non-terminal residue" evidence="2">
    <location>
        <position position="119"/>
    </location>
</feature>
<evidence type="ECO:0000313" key="2">
    <source>
        <dbReference type="EMBL" id="CAG8687458.1"/>
    </source>
</evidence>
<dbReference type="EMBL" id="CAJVPZ010018382">
    <property type="protein sequence ID" value="CAG8687458.1"/>
    <property type="molecule type" value="Genomic_DNA"/>
</dbReference>
<name>A0A9N9ENU5_9GLOM</name>
<accession>A0A9N9ENU5</accession>
<reference evidence="2" key="1">
    <citation type="submission" date="2021-06" db="EMBL/GenBank/DDBJ databases">
        <authorList>
            <person name="Kallberg Y."/>
            <person name="Tangrot J."/>
            <person name="Rosling A."/>
        </authorList>
    </citation>
    <scope>NUCLEOTIDE SEQUENCE</scope>
    <source>
        <strain evidence="2">IN212</strain>
    </source>
</reference>
<comment type="caution">
    <text evidence="2">The sequence shown here is derived from an EMBL/GenBank/DDBJ whole genome shotgun (WGS) entry which is preliminary data.</text>
</comment>
<sequence>MAQEKRTTKSKSEYFLDNDEASSSSTIKKRLKRAPTEDSEDEVSLETHKKRRIGEGQLEKLSINYTVDNIIQKTKKDNNELMSILSDLNLVKVAKNKITVSFKESMIIDLPQLSENKFQ</sequence>
<organism evidence="2 3">
    <name type="scientific">Racocetra fulgida</name>
    <dbReference type="NCBI Taxonomy" id="60492"/>
    <lineage>
        <taxon>Eukaryota</taxon>
        <taxon>Fungi</taxon>
        <taxon>Fungi incertae sedis</taxon>
        <taxon>Mucoromycota</taxon>
        <taxon>Glomeromycotina</taxon>
        <taxon>Glomeromycetes</taxon>
        <taxon>Diversisporales</taxon>
        <taxon>Gigasporaceae</taxon>
        <taxon>Racocetra</taxon>
    </lineage>
</organism>
<dbReference type="Proteomes" id="UP000789396">
    <property type="component" value="Unassembled WGS sequence"/>
</dbReference>